<evidence type="ECO:0000313" key="10">
    <source>
        <dbReference type="EMBL" id="AQY50215.1"/>
    </source>
</evidence>
<evidence type="ECO:0000256" key="6">
    <source>
        <dbReference type="ARBA" id="ARBA00022989"/>
    </source>
</evidence>
<dbReference type="EMBL" id="CP011102">
    <property type="protein sequence ID" value="AQY50215.1"/>
    <property type="molecule type" value="Genomic_DNA"/>
</dbReference>
<feature type="transmembrane region" description="Helical" evidence="8">
    <location>
        <begin position="490"/>
        <end position="509"/>
    </location>
</feature>
<feature type="transmembrane region" description="Helical" evidence="8">
    <location>
        <begin position="132"/>
        <end position="155"/>
    </location>
</feature>
<dbReference type="GO" id="GO:0005886">
    <property type="term" value="C:plasma membrane"/>
    <property type="evidence" value="ECO:0007669"/>
    <property type="project" value="UniProtKB-SubCell"/>
</dbReference>
<dbReference type="KEGG" id="lwi:UE46_03630"/>
<evidence type="ECO:0000256" key="7">
    <source>
        <dbReference type="ARBA" id="ARBA00023136"/>
    </source>
</evidence>
<evidence type="ECO:0000256" key="4">
    <source>
        <dbReference type="ARBA" id="ARBA00022475"/>
    </source>
</evidence>
<feature type="transmembrane region" description="Helical" evidence="8">
    <location>
        <begin position="266"/>
        <end position="290"/>
    </location>
</feature>
<keyword evidence="3" id="KW-0813">Transport</keyword>
<dbReference type="Gene3D" id="1.20.1250.20">
    <property type="entry name" value="MFS general substrate transporter like domains"/>
    <property type="match status" value="1"/>
</dbReference>
<dbReference type="InterPro" id="IPR020846">
    <property type="entry name" value="MFS_dom"/>
</dbReference>
<dbReference type="PANTHER" id="PTHR42718:SF9">
    <property type="entry name" value="MAJOR FACILITATOR SUPERFAMILY MULTIDRUG TRANSPORTER MFSC"/>
    <property type="match status" value="1"/>
</dbReference>
<evidence type="ECO:0000256" key="8">
    <source>
        <dbReference type="SAM" id="Phobius"/>
    </source>
</evidence>
<dbReference type="Gene3D" id="1.20.1720.10">
    <property type="entry name" value="Multidrug resistance protein D"/>
    <property type="match status" value="1"/>
</dbReference>
<accession>A0A1S7FSA0</accession>
<keyword evidence="4" id="KW-1003">Cell membrane</keyword>
<organism evidence="10 11">
    <name type="scientific">Listeria weihenstephanensis</name>
    <dbReference type="NCBI Taxonomy" id="1006155"/>
    <lineage>
        <taxon>Bacteria</taxon>
        <taxon>Bacillati</taxon>
        <taxon>Bacillota</taxon>
        <taxon>Bacilli</taxon>
        <taxon>Bacillales</taxon>
        <taxon>Listeriaceae</taxon>
        <taxon>Listeria</taxon>
    </lineage>
</organism>
<dbReference type="PROSITE" id="PS50850">
    <property type="entry name" value="MFS"/>
    <property type="match status" value="1"/>
</dbReference>
<feature type="transmembrane region" description="Helical" evidence="8">
    <location>
        <begin position="227"/>
        <end position="246"/>
    </location>
</feature>
<keyword evidence="6 8" id="KW-1133">Transmembrane helix</keyword>
<feature type="transmembrane region" description="Helical" evidence="8">
    <location>
        <begin position="7"/>
        <end position="31"/>
    </location>
</feature>
<gene>
    <name evidence="10" type="ORF">UE46_03630</name>
</gene>
<dbReference type="InterPro" id="IPR004638">
    <property type="entry name" value="EmrB-like"/>
</dbReference>
<evidence type="ECO:0000256" key="2">
    <source>
        <dbReference type="ARBA" id="ARBA00008537"/>
    </source>
</evidence>
<dbReference type="Proteomes" id="UP000223060">
    <property type="component" value="Chromosome"/>
</dbReference>
<dbReference type="Pfam" id="PF07690">
    <property type="entry name" value="MFS_1"/>
    <property type="match status" value="1"/>
</dbReference>
<feature type="transmembrane region" description="Helical" evidence="8">
    <location>
        <begin position="302"/>
        <end position="323"/>
    </location>
</feature>
<feature type="transmembrane region" description="Helical" evidence="8">
    <location>
        <begin position="356"/>
        <end position="382"/>
    </location>
</feature>
<sequence length="515" mass="56151">MKESKKWWVLGTVSLAVFMAMLDITIVNVALPEIQQSFAGSFSSLQWVLNAYTLVYAVMLLPVSKLGDRFSRKIVFLSGLLVFIIGSLASGMATSDLWLNIFRGLQGVGGAAMMSLSLSIVTSAFPEKQRGLALGIWSSAVGLAVSIGPLLGGILVDSLGWRSIFLINIPVGIIAILFGMIFITDTTKKQRESFDFLGLIFSTIMIFSAVFALIQKQTHSDYTWTNWRIIALFALAVVSLGLFIIAERKVKVPMIDLSIFKSRSFIGANIAAFTLGAGLYGGFTYLSILMQNYMGYSAFETGLKLLLISVFTLILGPFTWVITNRIGNRWLITIALFIGMVGILIINYLLKVPFEWSYLFPGFILLGISNALVNPPISNVAMSSVAEKHIGMASGILNVSRQVGISFGVVMLGISVTNGYFDSLTSSLKNMTEVPAAMKTQLVEILHKAGPFAGQQIFDSKQAEAYQQLPIFDQIKNIVFQAFNEGMNHANILIAVLLGIGALASLLLIRDKQKA</sequence>
<keyword evidence="5 8" id="KW-0812">Transmembrane</keyword>
<evidence type="ECO:0000256" key="1">
    <source>
        <dbReference type="ARBA" id="ARBA00004651"/>
    </source>
</evidence>
<feature type="domain" description="Major facilitator superfamily (MFS) profile" evidence="9">
    <location>
        <begin position="9"/>
        <end position="513"/>
    </location>
</feature>
<feature type="transmembrane region" description="Helical" evidence="8">
    <location>
        <begin position="161"/>
        <end position="184"/>
    </location>
</feature>
<feature type="transmembrane region" description="Helical" evidence="8">
    <location>
        <begin position="330"/>
        <end position="350"/>
    </location>
</feature>
<keyword evidence="11" id="KW-1185">Reference proteome</keyword>
<protein>
    <submittedName>
        <fullName evidence="10">Multidrug MFS transporter</fullName>
    </submittedName>
</protein>
<name>A0A1S7FSA0_9LIST</name>
<dbReference type="NCBIfam" id="TIGR00711">
    <property type="entry name" value="efflux_EmrB"/>
    <property type="match status" value="1"/>
</dbReference>
<dbReference type="InterPro" id="IPR011701">
    <property type="entry name" value="MFS"/>
</dbReference>
<dbReference type="SUPFAM" id="SSF103473">
    <property type="entry name" value="MFS general substrate transporter"/>
    <property type="match status" value="1"/>
</dbReference>
<reference evidence="11" key="1">
    <citation type="submission" date="2015-03" db="EMBL/GenBank/DDBJ databases">
        <authorList>
            <person name="Ferrari E."/>
            <person name="Walter M.C."/>
            <person name="Huptas C."/>
            <person name="Scherer S."/>
            <person name="Mueller-Herbst S."/>
        </authorList>
    </citation>
    <scope>NUCLEOTIDE SEQUENCE [LARGE SCALE GENOMIC DNA]</scope>
    <source>
        <strain evidence="11">LWP01</strain>
    </source>
</reference>
<dbReference type="GO" id="GO:0022857">
    <property type="term" value="F:transmembrane transporter activity"/>
    <property type="evidence" value="ECO:0007669"/>
    <property type="project" value="InterPro"/>
</dbReference>
<evidence type="ECO:0000256" key="3">
    <source>
        <dbReference type="ARBA" id="ARBA00022448"/>
    </source>
</evidence>
<keyword evidence="7 8" id="KW-0472">Membrane</keyword>
<dbReference type="RefSeq" id="WP_036060788.1">
    <property type="nucleotide sequence ID" value="NZ_CP011102.1"/>
</dbReference>
<dbReference type="AlphaFoldDB" id="A0A1S7FSA0"/>
<comment type="similarity">
    <text evidence="2">Belongs to the major facilitator superfamily. EmrB family.</text>
</comment>
<feature type="transmembrane region" description="Helical" evidence="8">
    <location>
        <begin position="105"/>
        <end position="125"/>
    </location>
</feature>
<evidence type="ECO:0000256" key="5">
    <source>
        <dbReference type="ARBA" id="ARBA00022692"/>
    </source>
</evidence>
<feature type="transmembrane region" description="Helical" evidence="8">
    <location>
        <begin position="403"/>
        <end position="421"/>
    </location>
</feature>
<feature type="transmembrane region" description="Helical" evidence="8">
    <location>
        <begin position="43"/>
        <end position="62"/>
    </location>
</feature>
<feature type="transmembrane region" description="Helical" evidence="8">
    <location>
        <begin position="196"/>
        <end position="215"/>
    </location>
</feature>
<dbReference type="CDD" id="cd17321">
    <property type="entry name" value="MFS_MMR_MDR_like"/>
    <property type="match status" value="1"/>
</dbReference>
<dbReference type="PANTHER" id="PTHR42718">
    <property type="entry name" value="MAJOR FACILITATOR SUPERFAMILY MULTIDRUG TRANSPORTER MFSC"/>
    <property type="match status" value="1"/>
</dbReference>
<feature type="transmembrane region" description="Helical" evidence="8">
    <location>
        <begin position="74"/>
        <end position="93"/>
    </location>
</feature>
<evidence type="ECO:0000259" key="9">
    <source>
        <dbReference type="PROSITE" id="PS50850"/>
    </source>
</evidence>
<dbReference type="InterPro" id="IPR036259">
    <property type="entry name" value="MFS_trans_sf"/>
</dbReference>
<dbReference type="PRINTS" id="PR01036">
    <property type="entry name" value="TCRTETB"/>
</dbReference>
<proteinExistence type="inferred from homology"/>
<comment type="subcellular location">
    <subcellularLocation>
        <location evidence="1">Cell membrane</location>
        <topology evidence="1">Multi-pass membrane protein</topology>
    </subcellularLocation>
</comment>
<evidence type="ECO:0000313" key="11">
    <source>
        <dbReference type="Proteomes" id="UP000223060"/>
    </source>
</evidence>